<organism evidence="1 2">
    <name type="scientific">Streptomyces goshikiensis</name>
    <dbReference type="NCBI Taxonomy" id="1942"/>
    <lineage>
        <taxon>Bacteria</taxon>
        <taxon>Bacillati</taxon>
        <taxon>Actinomycetota</taxon>
        <taxon>Actinomycetes</taxon>
        <taxon>Kitasatosporales</taxon>
        <taxon>Streptomycetaceae</taxon>
        <taxon>Streptomyces</taxon>
    </lineage>
</organism>
<dbReference type="RefSeq" id="WP_328777668.1">
    <property type="nucleotide sequence ID" value="NZ_CP108058.1"/>
</dbReference>
<dbReference type="Proteomes" id="UP001432075">
    <property type="component" value="Plasmid unnamed1"/>
</dbReference>
<sequence>MGMARIDFPDDLLTTQTRVIRVYEALAQQGRGGSTVLRRELARELRLLYSHPYWSDSAHSYADLVELRRAARACAWREAA</sequence>
<evidence type="ECO:0000313" key="1">
    <source>
        <dbReference type="EMBL" id="WUO51304.1"/>
    </source>
</evidence>
<name>A0ABZ1RXS5_9ACTN</name>
<keyword evidence="2" id="KW-1185">Reference proteome</keyword>
<gene>
    <name evidence="1" type="ORF">OHU17_36170</name>
</gene>
<keyword evidence="1" id="KW-0614">Plasmid</keyword>
<geneLocation type="plasmid" evidence="1 2">
    <name>unnamed1</name>
</geneLocation>
<proteinExistence type="predicted"/>
<dbReference type="EMBL" id="CP108058">
    <property type="protein sequence ID" value="WUO51304.1"/>
    <property type="molecule type" value="Genomic_DNA"/>
</dbReference>
<protein>
    <submittedName>
        <fullName evidence="1">Uncharacterized protein</fullName>
    </submittedName>
</protein>
<accession>A0ABZ1RXS5</accession>
<evidence type="ECO:0000313" key="2">
    <source>
        <dbReference type="Proteomes" id="UP001432075"/>
    </source>
</evidence>
<reference evidence="1" key="1">
    <citation type="submission" date="2022-10" db="EMBL/GenBank/DDBJ databases">
        <title>The complete genomes of actinobacterial strains from the NBC collection.</title>
        <authorList>
            <person name="Joergensen T.S."/>
            <person name="Alvarez Arevalo M."/>
            <person name="Sterndorff E.B."/>
            <person name="Faurdal D."/>
            <person name="Vuksanovic O."/>
            <person name="Mourched A.-S."/>
            <person name="Charusanti P."/>
            <person name="Shaw S."/>
            <person name="Blin K."/>
            <person name="Weber T."/>
        </authorList>
    </citation>
    <scope>NUCLEOTIDE SEQUENCE</scope>
    <source>
        <strain evidence="1">NBC_00283</strain>
        <plasmid evidence="1">unnamed1</plasmid>
    </source>
</reference>